<dbReference type="AlphaFoldDB" id="A0A495UP42"/>
<feature type="transmembrane region" description="Helical" evidence="1">
    <location>
        <begin position="186"/>
        <end position="212"/>
    </location>
</feature>
<proteinExistence type="predicted"/>
<dbReference type="Proteomes" id="UP000274556">
    <property type="component" value="Unassembled WGS sequence"/>
</dbReference>
<reference evidence="2 3" key="1">
    <citation type="submission" date="2018-10" db="EMBL/GenBank/DDBJ databases">
        <title>Genomic Encyclopedia of Archaeal and Bacterial Type Strains, Phase II (KMG-II): from individual species to whole genera.</title>
        <authorList>
            <person name="Goeker M."/>
        </authorList>
    </citation>
    <scope>NUCLEOTIDE SEQUENCE [LARGE SCALE GENOMIC DNA]</scope>
    <source>
        <strain evidence="2 3">DSM 235</strain>
    </source>
</reference>
<keyword evidence="1" id="KW-0812">Transmembrane</keyword>
<keyword evidence="3" id="KW-1185">Reference proteome</keyword>
<gene>
    <name evidence="2" type="ORF">BDD21_5489</name>
</gene>
<feature type="transmembrane region" description="Helical" evidence="1">
    <location>
        <begin position="16"/>
        <end position="34"/>
    </location>
</feature>
<sequence>MSKNSIFDEYGRKAQLYPALLILVTPLVTAVVLFPELMSVKGSLTTLLVGCGLFYLLANIAREAGKRSQKRLFPKGMPTPQWLGHRDPTLEAPTKRRYKAFLAKKIPGLRFPSTTEEAEDPEAADQLYQSAVRWLVDNTRNNQRVRQELTAYGFRRNLYGLRTWGLIAAIASATIAVWILSHRHGLVITAVPVGAQIIAILAGIVFPALWIFAVTPSWVRSAADCYAMALFGSCDLPEDGRRSEPAPACVTPE</sequence>
<evidence type="ECO:0000313" key="3">
    <source>
        <dbReference type="Proteomes" id="UP000274556"/>
    </source>
</evidence>
<accession>A0A495UP42</accession>
<evidence type="ECO:0000313" key="2">
    <source>
        <dbReference type="EMBL" id="RKT37975.1"/>
    </source>
</evidence>
<dbReference type="OrthoDB" id="2083198at2"/>
<name>A0A495UP42_9GAMM</name>
<keyword evidence="1" id="KW-1133">Transmembrane helix</keyword>
<evidence type="ECO:0000256" key="1">
    <source>
        <dbReference type="SAM" id="Phobius"/>
    </source>
</evidence>
<feature type="transmembrane region" description="Helical" evidence="1">
    <location>
        <begin position="159"/>
        <end position="180"/>
    </location>
</feature>
<comment type="caution">
    <text evidence="2">The sequence shown here is derived from an EMBL/GenBank/DDBJ whole genome shotgun (WGS) entry which is preliminary data.</text>
</comment>
<keyword evidence="1" id="KW-0472">Membrane</keyword>
<protein>
    <submittedName>
        <fullName evidence="2">Uncharacterized protein</fullName>
    </submittedName>
</protein>
<organism evidence="2 3">
    <name type="scientific">Thiocapsa rosea</name>
    <dbReference type="NCBI Taxonomy" id="69360"/>
    <lineage>
        <taxon>Bacteria</taxon>
        <taxon>Pseudomonadati</taxon>
        <taxon>Pseudomonadota</taxon>
        <taxon>Gammaproteobacteria</taxon>
        <taxon>Chromatiales</taxon>
        <taxon>Chromatiaceae</taxon>
        <taxon>Thiocapsa</taxon>
    </lineage>
</organism>
<feature type="transmembrane region" description="Helical" evidence="1">
    <location>
        <begin position="40"/>
        <end position="61"/>
    </location>
</feature>
<dbReference type="RefSeq" id="WP_147431252.1">
    <property type="nucleotide sequence ID" value="NZ_RBXL01000002.1"/>
</dbReference>
<dbReference type="EMBL" id="RBXL01000002">
    <property type="protein sequence ID" value="RKT37975.1"/>
    <property type="molecule type" value="Genomic_DNA"/>
</dbReference>